<comment type="caution">
    <text evidence="1">The sequence shown here is derived from an EMBL/GenBank/DDBJ whole genome shotgun (WGS) entry which is preliminary data.</text>
</comment>
<keyword evidence="2" id="KW-1185">Reference proteome</keyword>
<protein>
    <submittedName>
        <fullName evidence="1">Uncharacterized protein</fullName>
    </submittedName>
</protein>
<accession>A0A3M7Q8S5</accession>
<dbReference type="Proteomes" id="UP000276133">
    <property type="component" value="Unassembled WGS sequence"/>
</dbReference>
<organism evidence="1 2">
    <name type="scientific">Brachionus plicatilis</name>
    <name type="common">Marine rotifer</name>
    <name type="synonym">Brachionus muelleri</name>
    <dbReference type="NCBI Taxonomy" id="10195"/>
    <lineage>
        <taxon>Eukaryota</taxon>
        <taxon>Metazoa</taxon>
        <taxon>Spiralia</taxon>
        <taxon>Gnathifera</taxon>
        <taxon>Rotifera</taxon>
        <taxon>Eurotatoria</taxon>
        <taxon>Monogononta</taxon>
        <taxon>Pseudotrocha</taxon>
        <taxon>Ploima</taxon>
        <taxon>Brachionidae</taxon>
        <taxon>Brachionus</taxon>
    </lineage>
</organism>
<dbReference type="AlphaFoldDB" id="A0A3M7Q8S5"/>
<dbReference type="EMBL" id="REGN01006948">
    <property type="protein sequence ID" value="RNA07763.1"/>
    <property type="molecule type" value="Genomic_DNA"/>
</dbReference>
<evidence type="ECO:0000313" key="1">
    <source>
        <dbReference type="EMBL" id="RNA07763.1"/>
    </source>
</evidence>
<reference evidence="1 2" key="1">
    <citation type="journal article" date="2018" name="Sci. Rep.">
        <title>Genomic signatures of local adaptation to the degree of environmental predictability in rotifers.</title>
        <authorList>
            <person name="Franch-Gras L."/>
            <person name="Hahn C."/>
            <person name="Garcia-Roger E.M."/>
            <person name="Carmona M.J."/>
            <person name="Serra M."/>
            <person name="Gomez A."/>
        </authorList>
    </citation>
    <scope>NUCLEOTIDE SEQUENCE [LARGE SCALE GENOMIC DNA]</scope>
    <source>
        <strain evidence="1">HYR1</strain>
    </source>
</reference>
<sequence length="87" mass="9941">MSLVVAFQMYKSLFNATARQLFDDQSIRFRSKTKKNSIKLNKDFIISLVINSPIFNEDDLEDSEKANFTYEVTLGLSENVTLGAKEI</sequence>
<evidence type="ECO:0000313" key="2">
    <source>
        <dbReference type="Proteomes" id="UP000276133"/>
    </source>
</evidence>
<gene>
    <name evidence="1" type="ORF">BpHYR1_032164</name>
</gene>
<proteinExistence type="predicted"/>
<name>A0A3M7Q8S5_BRAPC</name>